<organism evidence="3 4">
    <name type="scientific">Culex pipiens pipiens</name>
    <name type="common">Northern house mosquito</name>
    <dbReference type="NCBI Taxonomy" id="38569"/>
    <lineage>
        <taxon>Eukaryota</taxon>
        <taxon>Metazoa</taxon>
        <taxon>Ecdysozoa</taxon>
        <taxon>Arthropoda</taxon>
        <taxon>Hexapoda</taxon>
        <taxon>Insecta</taxon>
        <taxon>Pterygota</taxon>
        <taxon>Neoptera</taxon>
        <taxon>Endopterygota</taxon>
        <taxon>Diptera</taxon>
        <taxon>Nematocera</taxon>
        <taxon>Culicoidea</taxon>
        <taxon>Culicidae</taxon>
        <taxon>Culicinae</taxon>
        <taxon>Culicini</taxon>
        <taxon>Culex</taxon>
        <taxon>Culex</taxon>
    </lineage>
</organism>
<dbReference type="PANTHER" id="PTHR23110">
    <property type="entry name" value="BTB DOMAIN TRANSCRIPTION FACTOR"/>
    <property type="match status" value="1"/>
</dbReference>
<keyword evidence="4" id="KW-1185">Reference proteome</keyword>
<keyword evidence="2" id="KW-0539">Nucleus</keyword>
<dbReference type="InterPro" id="IPR051095">
    <property type="entry name" value="Dros_DevTransReg"/>
</dbReference>
<feature type="non-terminal residue" evidence="3">
    <location>
        <position position="1"/>
    </location>
</feature>
<protein>
    <submittedName>
        <fullName evidence="3">Uncharacterized protein</fullName>
    </submittedName>
</protein>
<gene>
    <name evidence="3" type="ORF">pipiens_004526</name>
</gene>
<evidence type="ECO:0000313" key="4">
    <source>
        <dbReference type="Proteomes" id="UP001562425"/>
    </source>
</evidence>
<name>A0ABD1CIA7_CULPP</name>
<evidence type="ECO:0000313" key="3">
    <source>
        <dbReference type="EMBL" id="KAL1376048.1"/>
    </source>
</evidence>
<dbReference type="GO" id="GO:0005634">
    <property type="term" value="C:nucleus"/>
    <property type="evidence" value="ECO:0007669"/>
    <property type="project" value="UniProtKB-SubCell"/>
</dbReference>
<dbReference type="SUPFAM" id="SSF54695">
    <property type="entry name" value="POZ domain"/>
    <property type="match status" value="1"/>
</dbReference>
<dbReference type="InterPro" id="IPR011333">
    <property type="entry name" value="SKP1/BTB/POZ_sf"/>
</dbReference>
<reference evidence="3 4" key="1">
    <citation type="submission" date="2024-05" db="EMBL/GenBank/DDBJ databases">
        <title>Culex pipiens pipiens assembly and annotation.</title>
        <authorList>
            <person name="Alout H."/>
            <person name="Durand T."/>
        </authorList>
    </citation>
    <scope>NUCLEOTIDE SEQUENCE [LARGE SCALE GENOMIC DNA]</scope>
    <source>
        <strain evidence="3">HA-2024</strain>
        <tissue evidence="3">Whole body</tissue>
    </source>
</reference>
<evidence type="ECO:0000256" key="2">
    <source>
        <dbReference type="ARBA" id="ARBA00023242"/>
    </source>
</evidence>
<comment type="subcellular location">
    <subcellularLocation>
        <location evidence="1">Nucleus</location>
    </subcellularLocation>
</comment>
<dbReference type="EMBL" id="JBEHCU010011970">
    <property type="protein sequence ID" value="KAL1376048.1"/>
    <property type="molecule type" value="Genomic_DNA"/>
</dbReference>
<dbReference type="Gene3D" id="3.30.710.10">
    <property type="entry name" value="Potassium Channel Kv1.1, Chain A"/>
    <property type="match status" value="1"/>
</dbReference>
<evidence type="ECO:0000256" key="1">
    <source>
        <dbReference type="ARBA" id="ARBA00004123"/>
    </source>
</evidence>
<dbReference type="Proteomes" id="UP001562425">
    <property type="component" value="Unassembled WGS sequence"/>
</dbReference>
<dbReference type="AlphaFoldDB" id="A0ABD1CIA7"/>
<accession>A0ABD1CIA7</accession>
<proteinExistence type="predicted"/>
<dbReference type="PANTHER" id="PTHR23110:SF94">
    <property type="entry name" value="ZINC FINGER PROTEIN CHINMO"/>
    <property type="match status" value="1"/>
</dbReference>
<sequence>RIQISLALIKRIPSLFPPSSWHPVSSSNHHLIRHPAPAAPFATMDQQQYCLKWSNYSSNLAAAFSNLFDSATLTDVTLVCGGECQMDFFKGGNLKFTE</sequence>
<comment type="caution">
    <text evidence="3">The sequence shown here is derived from an EMBL/GenBank/DDBJ whole genome shotgun (WGS) entry which is preliminary data.</text>
</comment>